<sequence>IHVHPAVVQSVFRLFGEDRVCHISDAMRACGMPDGEYDLGGQAETVVNGCATIAAGSLAGSITVLTDCLRRAVGFGIPLEAALKAATINPDRSVGLDREIG</sequence>
<evidence type="ECO:0000256" key="2">
    <source>
        <dbReference type="ARBA" id="ARBA00022801"/>
    </source>
</evidence>
<reference evidence="3" key="1">
    <citation type="submission" date="2022-06" db="EMBL/GenBank/DDBJ databases">
        <title>Isolation of gut microbiota from human fecal samples.</title>
        <authorList>
            <person name="Pamer E.G."/>
            <person name="Barat B."/>
            <person name="Waligurski E."/>
            <person name="Medina S."/>
            <person name="Paddock L."/>
            <person name="Mostad J."/>
        </authorList>
    </citation>
    <scope>NUCLEOTIDE SEQUENCE</scope>
    <source>
        <strain evidence="3">DFI.9.91</strain>
    </source>
</reference>
<dbReference type="AlphaFoldDB" id="A0AAW5JXI6"/>
<dbReference type="SUPFAM" id="SSF51556">
    <property type="entry name" value="Metallo-dependent hydrolases"/>
    <property type="match status" value="1"/>
</dbReference>
<proteinExistence type="inferred from homology"/>
<organism evidence="3 4">
    <name type="scientific">Intestinimonas massiliensis</name>
    <name type="common">ex Afouda et al. 2020</name>
    <dbReference type="NCBI Taxonomy" id="1673721"/>
    <lineage>
        <taxon>Bacteria</taxon>
        <taxon>Bacillati</taxon>
        <taxon>Bacillota</taxon>
        <taxon>Clostridia</taxon>
        <taxon>Eubacteriales</taxon>
        <taxon>Intestinimonas</taxon>
    </lineage>
</organism>
<dbReference type="PANTHER" id="PTHR11113">
    <property type="entry name" value="N-ACETYLGLUCOSAMINE-6-PHOSPHATE DEACETYLASE"/>
    <property type="match status" value="1"/>
</dbReference>
<evidence type="ECO:0000313" key="4">
    <source>
        <dbReference type="Proteomes" id="UP001204562"/>
    </source>
</evidence>
<dbReference type="GO" id="GO:0008448">
    <property type="term" value="F:N-acetylglucosamine-6-phosphate deacetylase activity"/>
    <property type="evidence" value="ECO:0007669"/>
    <property type="project" value="TreeGrafter"/>
</dbReference>
<gene>
    <name evidence="3" type="ORF">NE579_16395</name>
</gene>
<keyword evidence="2" id="KW-0378">Hydrolase</keyword>
<name>A0AAW5JXI6_9FIRM</name>
<feature type="non-terminal residue" evidence="3">
    <location>
        <position position="1"/>
    </location>
</feature>
<dbReference type="InterPro" id="IPR032466">
    <property type="entry name" value="Metal_Hydrolase"/>
</dbReference>
<dbReference type="Proteomes" id="UP001204562">
    <property type="component" value="Unassembled WGS sequence"/>
</dbReference>
<comment type="similarity">
    <text evidence="1">Belongs to the metallo-dependent hydrolases superfamily. NagA family.</text>
</comment>
<dbReference type="GO" id="GO:0006046">
    <property type="term" value="P:N-acetylglucosamine catabolic process"/>
    <property type="evidence" value="ECO:0007669"/>
    <property type="project" value="TreeGrafter"/>
</dbReference>
<evidence type="ECO:0000256" key="1">
    <source>
        <dbReference type="ARBA" id="ARBA00010716"/>
    </source>
</evidence>
<dbReference type="Gene3D" id="3.20.20.140">
    <property type="entry name" value="Metal-dependent hydrolases"/>
    <property type="match status" value="1"/>
</dbReference>
<dbReference type="EMBL" id="JANFYS010000235">
    <property type="protein sequence ID" value="MCQ4771994.1"/>
    <property type="molecule type" value="Genomic_DNA"/>
</dbReference>
<feature type="non-terminal residue" evidence="3">
    <location>
        <position position="101"/>
    </location>
</feature>
<comment type="caution">
    <text evidence="3">The sequence shown here is derived from an EMBL/GenBank/DDBJ whole genome shotgun (WGS) entry which is preliminary data.</text>
</comment>
<accession>A0AAW5JXI6</accession>
<dbReference type="PANTHER" id="PTHR11113:SF14">
    <property type="entry name" value="N-ACETYLGLUCOSAMINE-6-PHOSPHATE DEACETYLASE"/>
    <property type="match status" value="1"/>
</dbReference>
<evidence type="ECO:0000313" key="3">
    <source>
        <dbReference type="EMBL" id="MCQ4771994.1"/>
    </source>
</evidence>
<protein>
    <submittedName>
        <fullName evidence="3">N-acetylglucosamine-6-phosphate deacetylase</fullName>
    </submittedName>
</protein>